<reference evidence="2 3" key="1">
    <citation type="submission" date="2024-01" db="EMBL/GenBank/DDBJ databases">
        <title>Genome analysis.</title>
        <authorList>
            <person name="Zhang K."/>
        </authorList>
    </citation>
    <scope>NUCLEOTIDE SEQUENCE [LARGE SCALE GENOMIC DNA]</scope>
    <source>
        <strain evidence="2 3">CGMCC 4.1753</strain>
    </source>
</reference>
<dbReference type="Proteomes" id="UP001353952">
    <property type="component" value="Unassembled WGS sequence"/>
</dbReference>
<evidence type="ECO:0000313" key="3">
    <source>
        <dbReference type="Proteomes" id="UP001353952"/>
    </source>
</evidence>
<dbReference type="InterPro" id="IPR025497">
    <property type="entry name" value="PatA-like_N"/>
</dbReference>
<accession>A0ABU6M101</accession>
<comment type="caution">
    <text evidence="2">The sequence shown here is derived from an EMBL/GenBank/DDBJ whole genome shotgun (WGS) entry which is preliminary data.</text>
</comment>
<dbReference type="RefSeq" id="WP_229856683.1">
    <property type="nucleotide sequence ID" value="NZ_BMUO01000004.1"/>
</dbReference>
<evidence type="ECO:0000259" key="1">
    <source>
        <dbReference type="Pfam" id="PF14332"/>
    </source>
</evidence>
<name>A0ABU6M101_9ACTN</name>
<keyword evidence="3" id="KW-1185">Reference proteome</keyword>
<evidence type="ECO:0000313" key="2">
    <source>
        <dbReference type="EMBL" id="MEC7055427.1"/>
    </source>
</evidence>
<organism evidence="2 3">
    <name type="scientific">Streptomyces violaceochromogenes</name>
    <dbReference type="NCBI Taxonomy" id="67377"/>
    <lineage>
        <taxon>Bacteria</taxon>
        <taxon>Bacillati</taxon>
        <taxon>Actinomycetota</taxon>
        <taxon>Actinomycetes</taxon>
        <taxon>Kitasatosporales</taxon>
        <taxon>Streptomycetaceae</taxon>
        <taxon>Streptomyces</taxon>
    </lineage>
</organism>
<protein>
    <submittedName>
        <fullName evidence="2">DUF4388 domain-containing protein</fullName>
    </submittedName>
</protein>
<feature type="domain" description="PatA-like N-terminal" evidence="1">
    <location>
        <begin position="17"/>
        <end position="134"/>
    </location>
</feature>
<dbReference type="EMBL" id="JAYXNZ010000002">
    <property type="protein sequence ID" value="MEC7055427.1"/>
    <property type="molecule type" value="Genomic_DNA"/>
</dbReference>
<gene>
    <name evidence="2" type="ORF">RFN57_24540</name>
</gene>
<sequence>MLDRLAGEKATGSLMREHGTLYLADGQVIHAESPHTPGLDVLLTAGGALSPEEWSEALTEAGPEQRVGRFLVDSGHFPEGALELCHLGALYDAAFFVLGPGGGQVRFRHGVAHWLGAVRPVPVDAVQRETARRRELLHEIWPEEETDSQPLFRTRLPLDTRLPWRQRAVLDQVDGARTASDISHALGRPAFHTLVDIRRLAAAGIVAATRRPPRPTTAPARFPGTSAGPDVALLRRIKNALEAL</sequence>
<proteinExistence type="predicted"/>
<dbReference type="Pfam" id="PF14332">
    <property type="entry name" value="DUF4388"/>
    <property type="match status" value="1"/>
</dbReference>